<reference evidence="2 3" key="1">
    <citation type="journal article" date="2014" name="Int. J. Syst. Evol. Microbiol.">
        <title>Complete genome sequence of Corynebacterium casei LMG S-19264T (=DSM 44701T), isolated from a smear-ripened cheese.</title>
        <authorList>
            <consortium name="US DOE Joint Genome Institute (JGI-PGF)"/>
            <person name="Walter F."/>
            <person name="Albersmeier A."/>
            <person name="Kalinowski J."/>
            <person name="Ruckert C."/>
        </authorList>
    </citation>
    <scope>NUCLEOTIDE SEQUENCE [LARGE SCALE GENOMIC DNA]</scope>
    <source>
        <strain evidence="2 3">NBRC 112785</strain>
    </source>
</reference>
<evidence type="ECO:0000256" key="1">
    <source>
        <dbReference type="SAM" id="Phobius"/>
    </source>
</evidence>
<evidence type="ECO:0000313" key="3">
    <source>
        <dbReference type="Proteomes" id="UP001157439"/>
    </source>
</evidence>
<name>A0AA37TSA4_9GAMM</name>
<dbReference type="EMBL" id="BSPO01000004">
    <property type="protein sequence ID" value="GLS84818.1"/>
    <property type="molecule type" value="Genomic_DNA"/>
</dbReference>
<keyword evidence="1" id="KW-0472">Membrane</keyword>
<protein>
    <submittedName>
        <fullName evidence="2">Uncharacterized protein</fullName>
    </submittedName>
</protein>
<feature type="transmembrane region" description="Helical" evidence="1">
    <location>
        <begin position="85"/>
        <end position="103"/>
    </location>
</feature>
<sequence length="323" mass="35802">MLLPARVIQGLGDVKDAVESEVRRLNTGQKLYLTALLLLLVALFSKSENSETWIHLASLFGIAAVLIDVWPMIVRLWDHLLGKGVILLFNAGIAHLAIGFAGQEINAIVGVEPNYLFHVLVITTLVMAPTWILLFTSLAMTIYLFALNCLLLLLAGLRLLRIRIHHFEKREAYPILTTVTRIIVVPAMLYSIVMALVTYGVNISVGSSDDDFHVSYSKDWRPAVVADAAGSADALPLKKEPSLPAQTTDVPKKPPLLHHVIAFLTYELETYANSHCKHDSGERIRFVGINEILVAKKDKQQPLGYDFSVRLCEFVETNVAPKS</sequence>
<proteinExistence type="predicted"/>
<feature type="transmembrane region" description="Helical" evidence="1">
    <location>
        <begin position="29"/>
        <end position="45"/>
    </location>
</feature>
<dbReference type="RefSeq" id="WP_095499587.1">
    <property type="nucleotide sequence ID" value="NZ_BSPO01000004.1"/>
</dbReference>
<feature type="transmembrane region" description="Helical" evidence="1">
    <location>
        <begin position="140"/>
        <end position="160"/>
    </location>
</feature>
<dbReference type="AlphaFoldDB" id="A0AA37TSA4"/>
<evidence type="ECO:0000313" key="2">
    <source>
        <dbReference type="EMBL" id="GLS84818.1"/>
    </source>
</evidence>
<feature type="transmembrane region" description="Helical" evidence="1">
    <location>
        <begin position="52"/>
        <end position="73"/>
    </location>
</feature>
<accession>A0AA37TSA4</accession>
<organism evidence="2 3">
    <name type="scientific">Paraferrimonas haliotis</name>
    <dbReference type="NCBI Taxonomy" id="2013866"/>
    <lineage>
        <taxon>Bacteria</taxon>
        <taxon>Pseudomonadati</taxon>
        <taxon>Pseudomonadota</taxon>
        <taxon>Gammaproteobacteria</taxon>
        <taxon>Alteromonadales</taxon>
        <taxon>Ferrimonadaceae</taxon>
        <taxon>Paraferrimonas</taxon>
    </lineage>
</organism>
<feature type="transmembrane region" description="Helical" evidence="1">
    <location>
        <begin position="172"/>
        <end position="199"/>
    </location>
</feature>
<feature type="transmembrane region" description="Helical" evidence="1">
    <location>
        <begin position="115"/>
        <end position="134"/>
    </location>
</feature>
<keyword evidence="1" id="KW-1133">Transmembrane helix</keyword>
<comment type="caution">
    <text evidence="2">The sequence shown here is derived from an EMBL/GenBank/DDBJ whole genome shotgun (WGS) entry which is preliminary data.</text>
</comment>
<keyword evidence="3" id="KW-1185">Reference proteome</keyword>
<dbReference type="Proteomes" id="UP001157439">
    <property type="component" value="Unassembled WGS sequence"/>
</dbReference>
<gene>
    <name evidence="2" type="ORF">GCM10007894_27950</name>
</gene>
<keyword evidence="1" id="KW-0812">Transmembrane</keyword>